<keyword evidence="2" id="KW-1185">Reference proteome</keyword>
<gene>
    <name evidence="1" type="ORF">GK108_18620</name>
</gene>
<accession>A0A6L9L8J0</accession>
<protein>
    <submittedName>
        <fullName evidence="1">Uncharacterized protein</fullName>
    </submittedName>
</protein>
<evidence type="ECO:0000313" key="1">
    <source>
        <dbReference type="EMBL" id="NDU96905.1"/>
    </source>
</evidence>
<organism evidence="1 2">
    <name type="scientific">Spirosoma terrae</name>
    <dbReference type="NCBI Taxonomy" id="1968276"/>
    <lineage>
        <taxon>Bacteria</taxon>
        <taxon>Pseudomonadati</taxon>
        <taxon>Bacteroidota</taxon>
        <taxon>Cytophagia</taxon>
        <taxon>Cytophagales</taxon>
        <taxon>Cytophagaceae</taxon>
        <taxon>Spirosoma</taxon>
    </lineage>
</organism>
<dbReference type="RefSeq" id="WP_163951819.1">
    <property type="nucleotide sequence ID" value="NZ_JAAFZH010000008.1"/>
</dbReference>
<comment type="caution">
    <text evidence="1">The sequence shown here is derived from an EMBL/GenBank/DDBJ whole genome shotgun (WGS) entry which is preliminary data.</text>
</comment>
<reference evidence="1 2" key="1">
    <citation type="submission" date="2020-02" db="EMBL/GenBank/DDBJ databases">
        <title>Draft genome sequence of two Spirosoma agri KCTC 52727 and Spirosoma terrae KCTC 52035.</title>
        <authorList>
            <person name="Rojas J."/>
            <person name="Ambika Manirajan B."/>
            <person name="Suarez C."/>
            <person name="Ratering S."/>
            <person name="Schnell S."/>
        </authorList>
    </citation>
    <scope>NUCLEOTIDE SEQUENCE [LARGE SCALE GENOMIC DNA]</scope>
    <source>
        <strain evidence="1 2">KCTC 52035</strain>
    </source>
</reference>
<dbReference type="Proteomes" id="UP000474175">
    <property type="component" value="Unassembled WGS sequence"/>
</dbReference>
<dbReference type="EMBL" id="JAAFZH010000008">
    <property type="protein sequence ID" value="NDU96905.1"/>
    <property type="molecule type" value="Genomic_DNA"/>
</dbReference>
<evidence type="ECO:0000313" key="2">
    <source>
        <dbReference type="Proteomes" id="UP000474175"/>
    </source>
</evidence>
<name>A0A6L9L8J0_9BACT</name>
<dbReference type="AlphaFoldDB" id="A0A6L9L8J0"/>
<proteinExistence type="predicted"/>
<sequence>MLKKVVSIGLSALLLYHTLAHVLVCVGAWWQAEHDLSERLLVYRSVDSIVEFQIPLKDKPDATAITNTTTEGFTYKGRYYDVVSLEIVGDILHISGLETSKRSFWQSDLLSFLNDHITGTTDTNQKANQFLKFLLKEYSINPRIIFSFLSSNWREAVRIPEAVFVFAARSLPVHSPPPEI</sequence>